<evidence type="ECO:0000256" key="4">
    <source>
        <dbReference type="ARBA" id="ARBA00023172"/>
    </source>
</evidence>
<dbReference type="InterPro" id="IPR022572">
    <property type="entry name" value="DNA_rep/recomb_RecO_N"/>
</dbReference>
<evidence type="ECO:0000256" key="3">
    <source>
        <dbReference type="ARBA" id="ARBA00022763"/>
    </source>
</evidence>
<evidence type="ECO:0000256" key="5">
    <source>
        <dbReference type="ARBA" id="ARBA00023204"/>
    </source>
</evidence>
<keyword evidence="3 7" id="KW-0227">DNA damage</keyword>
<name>A0A937X6W2_9BACT</name>
<dbReference type="EMBL" id="VGJX01000512">
    <property type="protein sequence ID" value="MBM3275279.1"/>
    <property type="molecule type" value="Genomic_DNA"/>
</dbReference>
<reference evidence="10 11" key="1">
    <citation type="submission" date="2019-03" db="EMBL/GenBank/DDBJ databases">
        <title>Lake Tanganyika Metagenome-Assembled Genomes (MAGs).</title>
        <authorList>
            <person name="Tran P."/>
        </authorList>
    </citation>
    <scope>NUCLEOTIDE SEQUENCE [LARGE SCALE GENOMIC DNA]</scope>
    <source>
        <strain evidence="10">K_DeepCast_65m_m2_236</strain>
    </source>
</reference>
<comment type="function">
    <text evidence="7">Involved in DNA repair and RecF pathway recombination.</text>
</comment>
<evidence type="ECO:0000259" key="9">
    <source>
        <dbReference type="Pfam" id="PF11967"/>
    </source>
</evidence>
<organism evidence="10 11">
    <name type="scientific">Candidatus Tanganyikabacteria bacterium</name>
    <dbReference type="NCBI Taxonomy" id="2961651"/>
    <lineage>
        <taxon>Bacteria</taxon>
        <taxon>Bacillati</taxon>
        <taxon>Candidatus Sericytochromatia</taxon>
        <taxon>Candidatus Tanganyikabacteria</taxon>
    </lineage>
</organism>
<dbReference type="SUPFAM" id="SSF50249">
    <property type="entry name" value="Nucleic acid-binding proteins"/>
    <property type="match status" value="1"/>
</dbReference>
<accession>A0A937X6W2</accession>
<proteinExistence type="inferred from homology"/>
<dbReference type="Gene3D" id="2.40.50.140">
    <property type="entry name" value="Nucleic acid-binding proteins"/>
    <property type="match status" value="1"/>
</dbReference>
<dbReference type="AlphaFoldDB" id="A0A937X6W2"/>
<dbReference type="GO" id="GO:0006310">
    <property type="term" value="P:DNA recombination"/>
    <property type="evidence" value="ECO:0007669"/>
    <property type="project" value="UniProtKB-UniRule"/>
</dbReference>
<protein>
    <recommendedName>
        <fullName evidence="2 7">DNA repair protein RecO</fullName>
    </recommendedName>
    <alternativeName>
        <fullName evidence="6 7">Recombination protein O</fullName>
    </alternativeName>
</protein>
<comment type="caution">
    <text evidence="10">The sequence shown here is derived from an EMBL/GenBank/DDBJ whole genome shotgun (WGS) entry which is preliminary data.</text>
</comment>
<feature type="domain" description="DNA replication/recombination mediator RecO N-terminal" evidence="9">
    <location>
        <begin position="9"/>
        <end position="75"/>
    </location>
</feature>
<evidence type="ECO:0000256" key="8">
    <source>
        <dbReference type="SAM" id="MobiDB-lite"/>
    </source>
</evidence>
<dbReference type="Pfam" id="PF11967">
    <property type="entry name" value="RecO_N"/>
    <property type="match status" value="1"/>
</dbReference>
<dbReference type="InterPro" id="IPR037278">
    <property type="entry name" value="ARFGAP/RecO"/>
</dbReference>
<dbReference type="NCBIfam" id="TIGR00613">
    <property type="entry name" value="reco"/>
    <property type="match status" value="1"/>
</dbReference>
<evidence type="ECO:0000256" key="2">
    <source>
        <dbReference type="ARBA" id="ARBA00021310"/>
    </source>
</evidence>
<evidence type="ECO:0000313" key="10">
    <source>
        <dbReference type="EMBL" id="MBM3275279.1"/>
    </source>
</evidence>
<comment type="similarity">
    <text evidence="1 7">Belongs to the RecO family.</text>
</comment>
<dbReference type="InterPro" id="IPR012340">
    <property type="entry name" value="NA-bd_OB-fold"/>
</dbReference>
<dbReference type="PANTHER" id="PTHR33991:SF1">
    <property type="entry name" value="DNA REPAIR PROTEIN RECO"/>
    <property type="match status" value="1"/>
</dbReference>
<dbReference type="GO" id="GO:0006302">
    <property type="term" value="P:double-strand break repair"/>
    <property type="evidence" value="ECO:0007669"/>
    <property type="project" value="TreeGrafter"/>
</dbReference>
<dbReference type="HAMAP" id="MF_00201">
    <property type="entry name" value="RecO"/>
    <property type="match status" value="1"/>
</dbReference>
<dbReference type="GO" id="GO:0043590">
    <property type="term" value="C:bacterial nucleoid"/>
    <property type="evidence" value="ECO:0007669"/>
    <property type="project" value="TreeGrafter"/>
</dbReference>
<evidence type="ECO:0000256" key="7">
    <source>
        <dbReference type="HAMAP-Rule" id="MF_00201"/>
    </source>
</evidence>
<sequence>MSGSEALCAVNLRAYPLGESDKILVVFSRERGILRLAARGARKTGNKWAGRLEPLARNVLQVIRGRGSLEQLIGADTRVSGAGLLGDLDRLMVGLRFAEVVMALLPEAEPYPEVFAALETALDLLVDRVSPAVVSLWFELTILDLAGYRPEFGEHTLAQRLLAALQEAEPRLLHGVEAPAEIALEASEILANTISRHAETEIHAADLMKRLSAPLGAQKESLNGVEALGAPGAPVSSAAAASLDPPPGADEETL</sequence>
<dbReference type="Pfam" id="PF02565">
    <property type="entry name" value="RecO_C"/>
    <property type="match status" value="1"/>
</dbReference>
<feature type="region of interest" description="Disordered" evidence="8">
    <location>
        <begin position="234"/>
        <end position="254"/>
    </location>
</feature>
<keyword evidence="4 7" id="KW-0233">DNA recombination</keyword>
<feature type="compositionally biased region" description="Low complexity" evidence="8">
    <location>
        <begin position="234"/>
        <end position="243"/>
    </location>
</feature>
<evidence type="ECO:0000256" key="6">
    <source>
        <dbReference type="ARBA" id="ARBA00033409"/>
    </source>
</evidence>
<dbReference type="PANTHER" id="PTHR33991">
    <property type="entry name" value="DNA REPAIR PROTEIN RECO"/>
    <property type="match status" value="1"/>
</dbReference>
<gene>
    <name evidence="7 10" type="primary">recO</name>
    <name evidence="10" type="ORF">FJZ00_09000</name>
</gene>
<dbReference type="Proteomes" id="UP000703893">
    <property type="component" value="Unassembled WGS sequence"/>
</dbReference>
<dbReference type="InterPro" id="IPR042242">
    <property type="entry name" value="RecO_C"/>
</dbReference>
<dbReference type="SUPFAM" id="SSF57863">
    <property type="entry name" value="ArfGap/RecO-like zinc finger"/>
    <property type="match status" value="1"/>
</dbReference>
<evidence type="ECO:0000313" key="11">
    <source>
        <dbReference type="Proteomes" id="UP000703893"/>
    </source>
</evidence>
<keyword evidence="5 7" id="KW-0234">DNA repair</keyword>
<dbReference type="InterPro" id="IPR003717">
    <property type="entry name" value="RecO"/>
</dbReference>
<dbReference type="Gene3D" id="1.20.1440.120">
    <property type="entry name" value="Recombination protein O, C-terminal domain"/>
    <property type="match status" value="1"/>
</dbReference>
<evidence type="ECO:0000256" key="1">
    <source>
        <dbReference type="ARBA" id="ARBA00007452"/>
    </source>
</evidence>